<sequence length="119" mass="12591">MVSALASIVGALALFSSPYIMANEYAGEATWYQPGRGACGAMNKPSDLIAALNKPQWQTSHCGECVTVSGPNNQTIKVQIIDMCEACTHGCLDLSPGAFQQLGGLPEGRLAIAWNWTTC</sequence>
<protein>
    <recommendedName>
        <fullName evidence="3">RlpA-like protein double-psi beta-barrel domain-containing protein</fullName>
    </recommendedName>
</protein>
<dbReference type="OrthoDB" id="406505at2759"/>
<feature type="signal peptide" evidence="2">
    <location>
        <begin position="1"/>
        <end position="22"/>
    </location>
</feature>
<organism evidence="4 5">
    <name type="scientific">Dimargaris verticillata</name>
    <dbReference type="NCBI Taxonomy" id="2761393"/>
    <lineage>
        <taxon>Eukaryota</taxon>
        <taxon>Fungi</taxon>
        <taxon>Fungi incertae sedis</taxon>
        <taxon>Zoopagomycota</taxon>
        <taxon>Kickxellomycotina</taxon>
        <taxon>Dimargaritomycetes</taxon>
        <taxon>Dimargaritales</taxon>
        <taxon>Dimargaritaceae</taxon>
        <taxon>Dimargaris</taxon>
    </lineage>
</organism>
<dbReference type="Gene3D" id="2.40.40.10">
    <property type="entry name" value="RlpA-like domain"/>
    <property type="match status" value="1"/>
</dbReference>
<dbReference type="CDD" id="cd22191">
    <property type="entry name" value="DPBB_RlpA_EXP_N-like"/>
    <property type="match status" value="1"/>
</dbReference>
<feature type="chain" id="PRO_5040720329" description="RlpA-like protein double-psi beta-barrel domain-containing protein" evidence="2">
    <location>
        <begin position="23"/>
        <end position="119"/>
    </location>
</feature>
<name>A0A9W8E7H5_9FUNG</name>
<evidence type="ECO:0000313" key="4">
    <source>
        <dbReference type="EMBL" id="KAJ1973455.1"/>
    </source>
</evidence>
<proteinExistence type="predicted"/>
<evidence type="ECO:0000256" key="2">
    <source>
        <dbReference type="SAM" id="SignalP"/>
    </source>
</evidence>
<keyword evidence="1 2" id="KW-0732">Signal</keyword>
<reference evidence="4" key="1">
    <citation type="submission" date="2022-07" db="EMBL/GenBank/DDBJ databases">
        <title>Phylogenomic reconstructions and comparative analyses of Kickxellomycotina fungi.</title>
        <authorList>
            <person name="Reynolds N.K."/>
            <person name="Stajich J.E."/>
            <person name="Barry K."/>
            <person name="Grigoriev I.V."/>
            <person name="Crous P."/>
            <person name="Smith M.E."/>
        </authorList>
    </citation>
    <scope>NUCLEOTIDE SEQUENCE</scope>
    <source>
        <strain evidence="4">RSA 567</strain>
    </source>
</reference>
<dbReference type="InterPro" id="IPR051477">
    <property type="entry name" value="Expansin_CellWall"/>
</dbReference>
<keyword evidence="5" id="KW-1185">Reference proteome</keyword>
<dbReference type="EMBL" id="JANBQB010000820">
    <property type="protein sequence ID" value="KAJ1973455.1"/>
    <property type="molecule type" value="Genomic_DNA"/>
</dbReference>
<dbReference type="Proteomes" id="UP001151582">
    <property type="component" value="Unassembled WGS sequence"/>
</dbReference>
<feature type="domain" description="RlpA-like protein double-psi beta-barrel" evidence="3">
    <location>
        <begin position="26"/>
        <end position="110"/>
    </location>
</feature>
<dbReference type="AlphaFoldDB" id="A0A9W8E7H5"/>
<evidence type="ECO:0000313" key="5">
    <source>
        <dbReference type="Proteomes" id="UP001151582"/>
    </source>
</evidence>
<evidence type="ECO:0000256" key="1">
    <source>
        <dbReference type="ARBA" id="ARBA00022729"/>
    </source>
</evidence>
<dbReference type="SUPFAM" id="SSF50685">
    <property type="entry name" value="Barwin-like endoglucanases"/>
    <property type="match status" value="1"/>
</dbReference>
<dbReference type="InterPro" id="IPR009009">
    <property type="entry name" value="RlpA-like_DPBB"/>
</dbReference>
<dbReference type="InterPro" id="IPR036908">
    <property type="entry name" value="RlpA-like_sf"/>
</dbReference>
<evidence type="ECO:0000259" key="3">
    <source>
        <dbReference type="Pfam" id="PF03330"/>
    </source>
</evidence>
<dbReference type="Pfam" id="PF03330">
    <property type="entry name" value="DPBB_1"/>
    <property type="match status" value="1"/>
</dbReference>
<comment type="caution">
    <text evidence="4">The sequence shown here is derived from an EMBL/GenBank/DDBJ whole genome shotgun (WGS) entry which is preliminary data.</text>
</comment>
<dbReference type="PANTHER" id="PTHR31836:SF21">
    <property type="entry name" value="EXPANSIN-LIKE PROTEIN 7"/>
    <property type="match status" value="1"/>
</dbReference>
<accession>A0A9W8E7H5</accession>
<dbReference type="PANTHER" id="PTHR31836">
    <property type="match status" value="1"/>
</dbReference>
<gene>
    <name evidence="4" type="ORF">H4R34_005070</name>
</gene>